<dbReference type="InterPro" id="IPR029760">
    <property type="entry name" value="GPX_CS"/>
</dbReference>
<keyword evidence="7" id="KW-1185">Reference proteome</keyword>
<reference evidence="6" key="1">
    <citation type="submission" date="2021-01" db="EMBL/GenBank/DDBJ databases">
        <title>Draft genome sequence of Acholeplasmataceae bacterium strain Mahy22.</title>
        <authorList>
            <person name="Watanabe M."/>
            <person name="Kojima H."/>
            <person name="Fukui M."/>
        </authorList>
    </citation>
    <scope>NUCLEOTIDE SEQUENCE</scope>
    <source>
        <strain evidence="6">Mahy22</strain>
    </source>
</reference>
<evidence type="ECO:0000313" key="7">
    <source>
        <dbReference type="Proteomes" id="UP000620133"/>
    </source>
</evidence>
<evidence type="ECO:0000313" key="6">
    <source>
        <dbReference type="EMBL" id="BCR36323.1"/>
    </source>
</evidence>
<dbReference type="PANTHER" id="PTHR11592:SF78">
    <property type="entry name" value="GLUTATHIONE PEROXIDASE"/>
    <property type="match status" value="1"/>
</dbReference>
<dbReference type="GO" id="GO:0004601">
    <property type="term" value="F:peroxidase activity"/>
    <property type="evidence" value="ECO:0007669"/>
    <property type="project" value="UniProtKB-KW"/>
</dbReference>
<sequence length="173" mass="20094">MMIYDFKVKNMKNEDVSLEKYKGKVLLIVNTAPKCGFAPQYEGLEKLYETYGGKDFELLDFPSNQFMNQAPGTNEEIKEFCELTYGTKFETFSKIDVNGKDAIPLYKYLKENGPKELKGTEKEEGFLRNMLFGNKIKWNFTKFLVDKDGKIVKRFSPGFKPEDIEKYIKELVA</sequence>
<feature type="active site" evidence="4">
    <location>
        <position position="35"/>
    </location>
</feature>
<dbReference type="RefSeq" id="WP_176238860.1">
    <property type="nucleotide sequence ID" value="NZ_AP024412.1"/>
</dbReference>
<dbReference type="PRINTS" id="PR01011">
    <property type="entry name" value="GLUTPROXDASE"/>
</dbReference>
<dbReference type="Gene3D" id="3.40.30.10">
    <property type="entry name" value="Glutaredoxin"/>
    <property type="match status" value="1"/>
</dbReference>
<dbReference type="PROSITE" id="PS51355">
    <property type="entry name" value="GLUTATHIONE_PEROXID_3"/>
    <property type="match status" value="1"/>
</dbReference>
<evidence type="ECO:0000256" key="5">
    <source>
        <dbReference type="RuleBase" id="RU000499"/>
    </source>
</evidence>
<dbReference type="PIRSF" id="PIRSF000303">
    <property type="entry name" value="Glutathion_perox"/>
    <property type="match status" value="1"/>
</dbReference>
<comment type="similarity">
    <text evidence="1 5">Belongs to the glutathione peroxidase family.</text>
</comment>
<dbReference type="KEGG" id="manr:MPAN_012160"/>
<proteinExistence type="inferred from homology"/>
<dbReference type="AlphaFoldDB" id="A0A7U9TH98"/>
<dbReference type="FunFam" id="3.40.30.10:FF:000010">
    <property type="entry name" value="Glutathione peroxidase"/>
    <property type="match status" value="1"/>
</dbReference>
<evidence type="ECO:0000256" key="1">
    <source>
        <dbReference type="ARBA" id="ARBA00006926"/>
    </source>
</evidence>
<dbReference type="PROSITE" id="PS51352">
    <property type="entry name" value="THIOREDOXIN_2"/>
    <property type="match status" value="1"/>
</dbReference>
<organism evidence="6 7">
    <name type="scientific">Mariniplasma anaerobium</name>
    <dbReference type="NCBI Taxonomy" id="2735436"/>
    <lineage>
        <taxon>Bacteria</taxon>
        <taxon>Bacillati</taxon>
        <taxon>Mycoplasmatota</taxon>
        <taxon>Mollicutes</taxon>
        <taxon>Acholeplasmatales</taxon>
        <taxon>Acholeplasmataceae</taxon>
        <taxon>Mariniplasma</taxon>
    </lineage>
</organism>
<keyword evidence="3 5" id="KW-0560">Oxidoreductase</keyword>
<dbReference type="Proteomes" id="UP000620133">
    <property type="component" value="Chromosome"/>
</dbReference>
<evidence type="ECO:0000256" key="3">
    <source>
        <dbReference type="ARBA" id="ARBA00023002"/>
    </source>
</evidence>
<keyword evidence="2 5" id="KW-0575">Peroxidase</keyword>
<evidence type="ECO:0000256" key="2">
    <source>
        <dbReference type="ARBA" id="ARBA00022559"/>
    </source>
</evidence>
<dbReference type="EMBL" id="AP024412">
    <property type="protein sequence ID" value="BCR36323.1"/>
    <property type="molecule type" value="Genomic_DNA"/>
</dbReference>
<evidence type="ECO:0000256" key="4">
    <source>
        <dbReference type="PIRSR" id="PIRSR000303-1"/>
    </source>
</evidence>
<dbReference type="InterPro" id="IPR000889">
    <property type="entry name" value="Glutathione_peroxidase"/>
</dbReference>
<dbReference type="Pfam" id="PF00255">
    <property type="entry name" value="GSHPx"/>
    <property type="match status" value="1"/>
</dbReference>
<dbReference type="SUPFAM" id="SSF52833">
    <property type="entry name" value="Thioredoxin-like"/>
    <property type="match status" value="1"/>
</dbReference>
<dbReference type="PANTHER" id="PTHR11592">
    <property type="entry name" value="GLUTATHIONE PEROXIDASE"/>
    <property type="match status" value="1"/>
</dbReference>
<dbReference type="PROSITE" id="PS00763">
    <property type="entry name" value="GLUTATHIONE_PEROXID_2"/>
    <property type="match status" value="1"/>
</dbReference>
<protein>
    <recommendedName>
        <fullName evidence="5">Glutathione peroxidase</fullName>
    </recommendedName>
</protein>
<name>A0A7U9TH98_9MOLU</name>
<accession>A0A7U9TH98</accession>
<dbReference type="GO" id="GO:0034599">
    <property type="term" value="P:cellular response to oxidative stress"/>
    <property type="evidence" value="ECO:0007669"/>
    <property type="project" value="TreeGrafter"/>
</dbReference>
<dbReference type="InterPro" id="IPR036249">
    <property type="entry name" value="Thioredoxin-like_sf"/>
</dbReference>
<gene>
    <name evidence="6" type="ORF">MPAN_012160</name>
</gene>
<dbReference type="InterPro" id="IPR013766">
    <property type="entry name" value="Thioredoxin_domain"/>
</dbReference>
<dbReference type="CDD" id="cd00340">
    <property type="entry name" value="GSH_Peroxidase"/>
    <property type="match status" value="1"/>
</dbReference>